<sequence length="189" mass="21347">MTPPVTPHPNCFLELDTAANTILTWLFGVIYITLTGLINSMISFNGTWALLDKFLSYIVKLASILWWAFPSMNAVPPPANPPKLTKDWLPDSFNFIDHINDTAQTQQHSHQVLITSLFDMIVSCPAPKGTLFRIFSLIYLSKLLLVLLPPPRFTLFNLRRVLASVSPFLCLQYTKLLQFILSLDVVPLC</sequence>
<accession>A0ACC2S992</accession>
<organism evidence="1 2">
    <name type="scientific">Entomophthora muscae</name>
    <dbReference type="NCBI Taxonomy" id="34485"/>
    <lineage>
        <taxon>Eukaryota</taxon>
        <taxon>Fungi</taxon>
        <taxon>Fungi incertae sedis</taxon>
        <taxon>Zoopagomycota</taxon>
        <taxon>Entomophthoromycotina</taxon>
        <taxon>Entomophthoromycetes</taxon>
        <taxon>Entomophthorales</taxon>
        <taxon>Entomophthoraceae</taxon>
        <taxon>Entomophthora</taxon>
    </lineage>
</organism>
<name>A0ACC2S992_9FUNG</name>
<proteinExistence type="predicted"/>
<keyword evidence="2" id="KW-1185">Reference proteome</keyword>
<evidence type="ECO:0000313" key="2">
    <source>
        <dbReference type="Proteomes" id="UP001165960"/>
    </source>
</evidence>
<comment type="caution">
    <text evidence="1">The sequence shown here is derived from an EMBL/GenBank/DDBJ whole genome shotgun (WGS) entry which is preliminary data.</text>
</comment>
<dbReference type="Proteomes" id="UP001165960">
    <property type="component" value="Unassembled WGS sequence"/>
</dbReference>
<protein>
    <submittedName>
        <fullName evidence="1">Uncharacterized protein</fullName>
    </submittedName>
</protein>
<gene>
    <name evidence="1" type="ORF">DSO57_1008073</name>
</gene>
<dbReference type="EMBL" id="QTSX02005704">
    <property type="protein sequence ID" value="KAJ9058856.1"/>
    <property type="molecule type" value="Genomic_DNA"/>
</dbReference>
<evidence type="ECO:0000313" key="1">
    <source>
        <dbReference type="EMBL" id="KAJ9058856.1"/>
    </source>
</evidence>
<reference evidence="1" key="1">
    <citation type="submission" date="2022-04" db="EMBL/GenBank/DDBJ databases">
        <title>Genome of the entomopathogenic fungus Entomophthora muscae.</title>
        <authorList>
            <person name="Elya C."/>
            <person name="Lovett B.R."/>
            <person name="Lee E."/>
            <person name="Macias A.M."/>
            <person name="Hajek A.E."/>
            <person name="De Bivort B.L."/>
            <person name="Kasson M.T."/>
            <person name="De Fine Licht H.H."/>
            <person name="Stajich J.E."/>
        </authorList>
    </citation>
    <scope>NUCLEOTIDE SEQUENCE</scope>
    <source>
        <strain evidence="1">Berkeley</strain>
    </source>
</reference>